<dbReference type="AlphaFoldDB" id="A0A5B1CMD0"/>
<evidence type="ECO:0000313" key="2">
    <source>
        <dbReference type="EMBL" id="KAA1260710.1"/>
    </source>
</evidence>
<proteinExistence type="predicted"/>
<dbReference type="EMBL" id="VRLW01000001">
    <property type="protein sequence ID" value="KAA1260710.1"/>
    <property type="molecule type" value="Genomic_DNA"/>
</dbReference>
<feature type="transmembrane region" description="Helical" evidence="1">
    <location>
        <begin position="6"/>
        <end position="32"/>
    </location>
</feature>
<comment type="caution">
    <text evidence="2">The sequence shown here is derived from an EMBL/GenBank/DDBJ whole genome shotgun (WGS) entry which is preliminary data.</text>
</comment>
<keyword evidence="1" id="KW-0472">Membrane</keyword>
<gene>
    <name evidence="2" type="ORF">LF1_32510</name>
</gene>
<evidence type="ECO:0000313" key="3">
    <source>
        <dbReference type="Proteomes" id="UP000322699"/>
    </source>
</evidence>
<keyword evidence="3" id="KW-1185">Reference proteome</keyword>
<organism evidence="2 3">
    <name type="scientific">Rubripirellula obstinata</name>
    <dbReference type="NCBI Taxonomy" id="406547"/>
    <lineage>
        <taxon>Bacteria</taxon>
        <taxon>Pseudomonadati</taxon>
        <taxon>Planctomycetota</taxon>
        <taxon>Planctomycetia</taxon>
        <taxon>Pirellulales</taxon>
        <taxon>Pirellulaceae</taxon>
        <taxon>Rubripirellula</taxon>
    </lineage>
</organism>
<keyword evidence="1" id="KW-1133">Transmembrane helix</keyword>
<accession>A0A5B1CMD0</accession>
<evidence type="ECO:0000256" key="1">
    <source>
        <dbReference type="SAM" id="Phobius"/>
    </source>
</evidence>
<name>A0A5B1CMD0_9BACT</name>
<sequence length="35" mass="3729">MTKPDLPTMAILITAASFAGFTVWLGVAGFSWRGD</sequence>
<reference evidence="2 3" key="1">
    <citation type="submission" date="2019-08" db="EMBL/GenBank/DDBJ databases">
        <title>Deep-cultivation of Planctomycetes and their phenomic and genomic characterization uncovers novel biology.</title>
        <authorList>
            <person name="Wiegand S."/>
            <person name="Jogler M."/>
            <person name="Boedeker C."/>
            <person name="Pinto D."/>
            <person name="Vollmers J."/>
            <person name="Rivas-Marin E."/>
            <person name="Kohn T."/>
            <person name="Peeters S.H."/>
            <person name="Heuer A."/>
            <person name="Rast P."/>
            <person name="Oberbeckmann S."/>
            <person name="Bunk B."/>
            <person name="Jeske O."/>
            <person name="Meyerdierks A."/>
            <person name="Storesund J.E."/>
            <person name="Kallscheuer N."/>
            <person name="Luecker S."/>
            <person name="Lage O.M."/>
            <person name="Pohl T."/>
            <person name="Merkel B.J."/>
            <person name="Hornburger P."/>
            <person name="Mueller R.-W."/>
            <person name="Bruemmer F."/>
            <person name="Labrenz M."/>
            <person name="Spormann A.M."/>
            <person name="Op Den Camp H."/>
            <person name="Overmann J."/>
            <person name="Amann R."/>
            <person name="Jetten M.S.M."/>
            <person name="Mascher T."/>
            <person name="Medema M.H."/>
            <person name="Devos D.P."/>
            <person name="Kaster A.-K."/>
            <person name="Ovreas L."/>
            <person name="Rohde M."/>
            <person name="Galperin M.Y."/>
            <person name="Jogler C."/>
        </authorList>
    </citation>
    <scope>NUCLEOTIDE SEQUENCE [LARGE SCALE GENOMIC DNA]</scope>
    <source>
        <strain evidence="2 3">LF1</strain>
    </source>
</reference>
<keyword evidence="1" id="KW-0812">Transmembrane</keyword>
<protein>
    <submittedName>
        <fullName evidence="2">Uncharacterized protein</fullName>
    </submittedName>
</protein>
<dbReference type="Proteomes" id="UP000322699">
    <property type="component" value="Unassembled WGS sequence"/>
</dbReference>